<keyword evidence="2" id="KW-1185">Reference proteome</keyword>
<accession>A0A6G1KL76</accession>
<reference evidence="1" key="1">
    <citation type="journal article" date="2020" name="Stud. Mycol.">
        <title>101 Dothideomycetes genomes: a test case for predicting lifestyles and emergence of pathogens.</title>
        <authorList>
            <person name="Haridas S."/>
            <person name="Albert R."/>
            <person name="Binder M."/>
            <person name="Bloem J."/>
            <person name="Labutti K."/>
            <person name="Salamov A."/>
            <person name="Andreopoulos B."/>
            <person name="Baker S."/>
            <person name="Barry K."/>
            <person name="Bills G."/>
            <person name="Bluhm B."/>
            <person name="Cannon C."/>
            <person name="Castanera R."/>
            <person name="Culley D."/>
            <person name="Daum C."/>
            <person name="Ezra D."/>
            <person name="Gonzalez J."/>
            <person name="Henrissat B."/>
            <person name="Kuo A."/>
            <person name="Liang C."/>
            <person name="Lipzen A."/>
            <person name="Lutzoni F."/>
            <person name="Magnuson J."/>
            <person name="Mondo S."/>
            <person name="Nolan M."/>
            <person name="Ohm R."/>
            <person name="Pangilinan J."/>
            <person name="Park H.-J."/>
            <person name="Ramirez L."/>
            <person name="Alfaro M."/>
            <person name="Sun H."/>
            <person name="Tritt A."/>
            <person name="Yoshinaga Y."/>
            <person name="Zwiers L.-H."/>
            <person name="Turgeon B."/>
            <person name="Goodwin S."/>
            <person name="Spatafora J."/>
            <person name="Crous P."/>
            <person name="Grigoriev I."/>
        </authorList>
    </citation>
    <scope>NUCLEOTIDE SEQUENCE</scope>
    <source>
        <strain evidence="1">CBS 279.74</strain>
    </source>
</reference>
<evidence type="ECO:0000313" key="2">
    <source>
        <dbReference type="Proteomes" id="UP000799428"/>
    </source>
</evidence>
<feature type="non-terminal residue" evidence="1">
    <location>
        <position position="1"/>
    </location>
</feature>
<gene>
    <name evidence="1" type="ORF">K504DRAFT_517708</name>
</gene>
<dbReference type="EMBL" id="MU005765">
    <property type="protein sequence ID" value="KAF2713646.1"/>
    <property type="molecule type" value="Genomic_DNA"/>
</dbReference>
<dbReference type="OrthoDB" id="2993351at2759"/>
<evidence type="ECO:0000313" key="1">
    <source>
        <dbReference type="EMBL" id="KAF2713646.1"/>
    </source>
</evidence>
<proteinExistence type="predicted"/>
<organism evidence="1 2">
    <name type="scientific">Pleomassaria siparia CBS 279.74</name>
    <dbReference type="NCBI Taxonomy" id="1314801"/>
    <lineage>
        <taxon>Eukaryota</taxon>
        <taxon>Fungi</taxon>
        <taxon>Dikarya</taxon>
        <taxon>Ascomycota</taxon>
        <taxon>Pezizomycotina</taxon>
        <taxon>Dothideomycetes</taxon>
        <taxon>Pleosporomycetidae</taxon>
        <taxon>Pleosporales</taxon>
        <taxon>Pleomassariaceae</taxon>
        <taxon>Pleomassaria</taxon>
    </lineage>
</organism>
<dbReference type="AlphaFoldDB" id="A0A6G1KL76"/>
<evidence type="ECO:0008006" key="3">
    <source>
        <dbReference type="Google" id="ProtNLM"/>
    </source>
</evidence>
<dbReference type="Proteomes" id="UP000799428">
    <property type="component" value="Unassembled WGS sequence"/>
</dbReference>
<dbReference type="PANTHER" id="PTHR40780">
    <property type="entry name" value="DUF3669 DOMAIN-CONTAINING PROTEIN"/>
    <property type="match status" value="1"/>
</dbReference>
<sequence>PLSRYFVEKDDHRWWSDHLDRFPKTVESWTNLLCTEHILPIPCPLRESLIEEYCPKSGVNQAKELEANKDCLVRMYLGKRRSRVNTNLFSLRNFCLHLDQMEDLELKIDRFTTAIAEALAVMHWACYLDANDIKFVMGSVPNGSTDDQLIVCKPLTSVDVSKIRPNTSTWDAHINDFKKGQIHI</sequence>
<name>A0A6G1KL76_9PLEO</name>
<dbReference type="PANTHER" id="PTHR40780:SF2">
    <property type="entry name" value="DUF3669 DOMAIN-CONTAINING PROTEIN"/>
    <property type="match status" value="1"/>
</dbReference>
<protein>
    <recommendedName>
        <fullName evidence="3">DUF3669 domain-containing protein</fullName>
    </recommendedName>
</protein>